<dbReference type="GO" id="GO:0006313">
    <property type="term" value="P:DNA transposition"/>
    <property type="evidence" value="ECO:0007669"/>
    <property type="project" value="InterPro"/>
</dbReference>
<comment type="caution">
    <text evidence="1">The sequence shown here is derived from an EMBL/GenBank/DDBJ whole genome shotgun (WGS) entry which is preliminary data.</text>
</comment>
<dbReference type="EMBL" id="VSSR01000132">
    <property type="protein sequence ID" value="TYL70486.1"/>
    <property type="molecule type" value="Genomic_DNA"/>
</dbReference>
<dbReference type="OrthoDB" id="7219132at2"/>
<accession>A0A5S4VYG1</accession>
<dbReference type="Proteomes" id="UP000324853">
    <property type="component" value="Unassembled WGS sequence"/>
</dbReference>
<dbReference type="GO" id="GO:0003677">
    <property type="term" value="F:DNA binding"/>
    <property type="evidence" value="ECO:0007669"/>
    <property type="project" value="InterPro"/>
</dbReference>
<sequence length="70" mass="7490">MPTKMLVQGGLSDHLGERRHRWPTAEKIRLFEETMQAGTSILAVAKRAGVGAATARSSGCCLPLMPAIGR</sequence>
<name>A0A5S4VYG1_9BRAD</name>
<evidence type="ECO:0000313" key="1">
    <source>
        <dbReference type="EMBL" id="TYL70486.1"/>
    </source>
</evidence>
<gene>
    <name evidence="1" type="ORF">FXB38_41505</name>
</gene>
<protein>
    <submittedName>
        <fullName evidence="1">Transposase</fullName>
    </submittedName>
</protein>
<dbReference type="AlphaFoldDB" id="A0A5S4VYG1"/>
<proteinExistence type="predicted"/>
<evidence type="ECO:0000313" key="2">
    <source>
        <dbReference type="Proteomes" id="UP000324853"/>
    </source>
</evidence>
<dbReference type="GO" id="GO:0004803">
    <property type="term" value="F:transposase activity"/>
    <property type="evidence" value="ECO:0007669"/>
    <property type="project" value="InterPro"/>
</dbReference>
<reference evidence="1 2" key="1">
    <citation type="submission" date="2019-08" db="EMBL/GenBank/DDBJ databases">
        <title>Bradyrhizobium hipponensis sp. nov., a rhizobium isolated from a Lupinus angustifolius root nodule in Tunisia.</title>
        <authorList>
            <person name="Off K."/>
            <person name="Rejili M."/>
            <person name="Mars M."/>
            <person name="Brachmann A."/>
            <person name="Marin M."/>
        </authorList>
    </citation>
    <scope>NUCLEOTIDE SEQUENCE [LARGE SCALE GENOMIC DNA]</scope>
    <source>
        <strain evidence="1 2">CTAW11</strain>
    </source>
</reference>
<organism evidence="1 2">
    <name type="scientific">Bradyrhizobium cytisi</name>
    <dbReference type="NCBI Taxonomy" id="515489"/>
    <lineage>
        <taxon>Bacteria</taxon>
        <taxon>Pseudomonadati</taxon>
        <taxon>Pseudomonadota</taxon>
        <taxon>Alphaproteobacteria</taxon>
        <taxon>Hyphomicrobiales</taxon>
        <taxon>Nitrobacteraceae</taxon>
        <taxon>Bradyrhizobium</taxon>
    </lineage>
</organism>
<keyword evidence="2" id="KW-1185">Reference proteome</keyword>